<dbReference type="GO" id="GO:0046872">
    <property type="term" value="F:metal ion binding"/>
    <property type="evidence" value="ECO:0007669"/>
    <property type="project" value="UniProtKB-KW"/>
</dbReference>
<comment type="similarity">
    <text evidence="1">Belongs to the FAH family.</text>
</comment>
<evidence type="ECO:0000313" key="4">
    <source>
        <dbReference type="EMBL" id="KAB8182811.1"/>
    </source>
</evidence>
<dbReference type="PANTHER" id="PTHR42796">
    <property type="entry name" value="FUMARYLACETOACETATE HYDROLASE DOMAIN-CONTAINING PROTEIN 2A-RELATED"/>
    <property type="match status" value="1"/>
</dbReference>
<dbReference type="InterPro" id="IPR051121">
    <property type="entry name" value="FAH"/>
</dbReference>
<keyword evidence="4" id="KW-0378">Hydrolase</keyword>
<accession>A0A5N6BQU5</accession>
<gene>
    <name evidence="4" type="ORF">FH610_022755</name>
</gene>
<keyword evidence="5" id="KW-1185">Reference proteome</keyword>
<evidence type="ECO:0000256" key="2">
    <source>
        <dbReference type="ARBA" id="ARBA00022723"/>
    </source>
</evidence>
<dbReference type="EMBL" id="VDMA02000012">
    <property type="protein sequence ID" value="KAB8182811.1"/>
    <property type="molecule type" value="Genomic_DNA"/>
</dbReference>
<protein>
    <submittedName>
        <fullName evidence="4">Fumarylacetoacetate hydrolase</fullName>
    </submittedName>
</protein>
<dbReference type="GO" id="GO:0044281">
    <property type="term" value="P:small molecule metabolic process"/>
    <property type="evidence" value="ECO:0007669"/>
    <property type="project" value="UniProtKB-ARBA"/>
</dbReference>
<name>A0A5N6BQU5_9ACTN</name>
<dbReference type="InterPro" id="IPR036663">
    <property type="entry name" value="Fumarylacetoacetase_C_sf"/>
</dbReference>
<reference evidence="4 5" key="1">
    <citation type="submission" date="2019-10" db="EMBL/GenBank/DDBJ databases">
        <title>Nonomuraea sp. nov., isolated from Phyllanthus amarus.</title>
        <authorList>
            <person name="Klykleung N."/>
            <person name="Tanasupawat S."/>
        </authorList>
    </citation>
    <scope>NUCLEOTIDE SEQUENCE [LARGE SCALE GENOMIC DNA]</scope>
    <source>
        <strain evidence="4 5">CR1-09</strain>
    </source>
</reference>
<organism evidence="4 5">
    <name type="scientific">Microbispora catharanthi</name>
    <dbReference type="NCBI Taxonomy" id="1712871"/>
    <lineage>
        <taxon>Bacteria</taxon>
        <taxon>Bacillati</taxon>
        <taxon>Actinomycetota</taxon>
        <taxon>Actinomycetes</taxon>
        <taxon>Streptosporangiales</taxon>
        <taxon>Streptosporangiaceae</taxon>
        <taxon>Microbispora</taxon>
    </lineage>
</organism>
<evidence type="ECO:0000256" key="1">
    <source>
        <dbReference type="ARBA" id="ARBA00010211"/>
    </source>
</evidence>
<dbReference type="Proteomes" id="UP000313066">
    <property type="component" value="Unassembled WGS sequence"/>
</dbReference>
<sequence length="333" mass="36765">MQPSPITSGLSIARTTAARSAVRLNEPPTPLRLTSITSRQRGNRVHIVRYQRHDDPHPRIGVVNDGVLSALPVAGMFELLQHRKEEIEGICADAAPACSLSEVRLLAPVDGVMEVWASGVTYLRSRDARVEESALKSVYELVYDAERPELFFKSPAWRVVVDGEPVGIRSDSELNVPEPELALVVNRFEEIVGYVVCNDMSSRSVEGENPLYLPQAKLYAGACALSPGIRPAWEVDASDLTIRLTVTRKGAVIWDGTTSTRQIRRPFSWLTAYLFHSENHPHGVVLSTGTGIVPDLDFRLHAGDLISVTIDEIGELHNPVVVGKDHFHFLRTP</sequence>
<dbReference type="Gene3D" id="3.90.850.10">
    <property type="entry name" value="Fumarylacetoacetase-like, C-terminal domain"/>
    <property type="match status" value="1"/>
</dbReference>
<feature type="domain" description="Fumarylacetoacetase-like C-terminal" evidence="3">
    <location>
        <begin position="146"/>
        <end position="321"/>
    </location>
</feature>
<comment type="caution">
    <text evidence="4">The sequence shown here is derived from an EMBL/GenBank/DDBJ whole genome shotgun (WGS) entry which is preliminary data.</text>
</comment>
<dbReference type="InterPro" id="IPR011234">
    <property type="entry name" value="Fumarylacetoacetase-like_C"/>
</dbReference>
<dbReference type="Pfam" id="PF01557">
    <property type="entry name" value="FAA_hydrolase"/>
    <property type="match status" value="1"/>
</dbReference>
<dbReference type="GO" id="GO:0016787">
    <property type="term" value="F:hydrolase activity"/>
    <property type="evidence" value="ECO:0007669"/>
    <property type="project" value="UniProtKB-KW"/>
</dbReference>
<evidence type="ECO:0000313" key="5">
    <source>
        <dbReference type="Proteomes" id="UP000313066"/>
    </source>
</evidence>
<evidence type="ECO:0000259" key="3">
    <source>
        <dbReference type="Pfam" id="PF01557"/>
    </source>
</evidence>
<proteinExistence type="inferred from homology"/>
<dbReference type="AlphaFoldDB" id="A0A5N6BQU5"/>
<keyword evidence="2" id="KW-0479">Metal-binding</keyword>
<dbReference type="SUPFAM" id="SSF56529">
    <property type="entry name" value="FAH"/>
    <property type="match status" value="1"/>
</dbReference>
<dbReference type="PANTHER" id="PTHR42796:SF7">
    <property type="entry name" value="2-DEHYDRO-3-DEOXY-D-ARABINONATE DEHYDRATASE"/>
    <property type="match status" value="1"/>
</dbReference>